<dbReference type="Proteomes" id="UP000274843">
    <property type="component" value="Unassembled WGS sequence"/>
</dbReference>
<evidence type="ECO:0000256" key="3">
    <source>
        <dbReference type="ARBA" id="ARBA00022475"/>
    </source>
</evidence>
<sequence>MIALALFAVFWLEDPNTQELSEGGLPPFSPGHPLGTDVLGRDLLNWCAHGIVTSLMISVTVTLLSAVVGVTIGTLSAYVGGWVDALLMRIVDLQLAVPPILVFLAAAMVVPRNVVTMVLLLSSVAWVPFARLLRTHTLVERERGYIAAARLAGARKGNILISHLVPAAATPIVVFSSLEVGGVMLYEAGLSFLGLGLEPPTPSLGYMIAQGRDQLGSSWWIATVPGLFIVVLILAANLIGDGLRDRFHVDNGGH</sequence>
<dbReference type="PANTHER" id="PTHR43386">
    <property type="entry name" value="OLIGOPEPTIDE TRANSPORT SYSTEM PERMEASE PROTEIN APPC"/>
    <property type="match status" value="1"/>
</dbReference>
<keyword evidence="5 7" id="KW-1133">Transmembrane helix</keyword>
<dbReference type="AlphaFoldDB" id="A0A3N2GWY3"/>
<accession>A0A3N2GWY3</accession>
<evidence type="ECO:0000256" key="2">
    <source>
        <dbReference type="ARBA" id="ARBA00022448"/>
    </source>
</evidence>
<dbReference type="Gene3D" id="1.10.3720.10">
    <property type="entry name" value="MetI-like"/>
    <property type="match status" value="1"/>
</dbReference>
<protein>
    <submittedName>
        <fullName evidence="9">Peptide/nickel transport system permease protein</fullName>
    </submittedName>
</protein>
<dbReference type="InterPro" id="IPR050366">
    <property type="entry name" value="BP-dependent_transpt_permease"/>
</dbReference>
<comment type="similarity">
    <text evidence="7">Belongs to the binding-protein-dependent transport system permease family.</text>
</comment>
<comment type="subcellular location">
    <subcellularLocation>
        <location evidence="1 7">Cell membrane</location>
        <topology evidence="1 7">Multi-pass membrane protein</topology>
    </subcellularLocation>
</comment>
<dbReference type="InterPro" id="IPR000515">
    <property type="entry name" value="MetI-like"/>
</dbReference>
<evidence type="ECO:0000256" key="6">
    <source>
        <dbReference type="ARBA" id="ARBA00023136"/>
    </source>
</evidence>
<dbReference type="PROSITE" id="PS50928">
    <property type="entry name" value="ABC_TM1"/>
    <property type="match status" value="1"/>
</dbReference>
<feature type="transmembrane region" description="Helical" evidence="7">
    <location>
        <begin position="86"/>
        <end position="108"/>
    </location>
</feature>
<evidence type="ECO:0000313" key="9">
    <source>
        <dbReference type="EMBL" id="ROS40709.1"/>
    </source>
</evidence>
<dbReference type="GO" id="GO:0005886">
    <property type="term" value="C:plasma membrane"/>
    <property type="evidence" value="ECO:0007669"/>
    <property type="project" value="UniProtKB-SubCell"/>
</dbReference>
<keyword evidence="6 7" id="KW-0472">Membrane</keyword>
<dbReference type="Pfam" id="PF00528">
    <property type="entry name" value="BPD_transp_1"/>
    <property type="match status" value="1"/>
</dbReference>
<feature type="domain" description="ABC transmembrane type-1" evidence="8">
    <location>
        <begin position="51"/>
        <end position="240"/>
    </location>
</feature>
<comment type="caution">
    <text evidence="9">The sequence shown here is derived from an EMBL/GenBank/DDBJ whole genome shotgun (WGS) entry which is preliminary data.</text>
</comment>
<proteinExistence type="inferred from homology"/>
<evidence type="ECO:0000256" key="5">
    <source>
        <dbReference type="ARBA" id="ARBA00022989"/>
    </source>
</evidence>
<feature type="transmembrane region" description="Helical" evidence="7">
    <location>
        <begin position="51"/>
        <end position="79"/>
    </location>
</feature>
<reference evidence="9 10" key="1">
    <citation type="submission" date="2018-11" db="EMBL/GenBank/DDBJ databases">
        <title>Sequencing the genomes of 1000 actinobacteria strains.</title>
        <authorList>
            <person name="Klenk H.-P."/>
        </authorList>
    </citation>
    <scope>NUCLEOTIDE SEQUENCE [LARGE SCALE GENOMIC DNA]</scope>
    <source>
        <strain evidence="9 10">DSM 44348</strain>
    </source>
</reference>
<organism evidence="9 10">
    <name type="scientific">Amycolatopsis thermoflava</name>
    <dbReference type="NCBI Taxonomy" id="84480"/>
    <lineage>
        <taxon>Bacteria</taxon>
        <taxon>Bacillati</taxon>
        <taxon>Actinomycetota</taxon>
        <taxon>Actinomycetes</taxon>
        <taxon>Pseudonocardiales</taxon>
        <taxon>Pseudonocardiaceae</taxon>
        <taxon>Amycolatopsis</taxon>
        <taxon>Amycolatopsis methanolica group</taxon>
    </lineage>
</organism>
<keyword evidence="3" id="KW-1003">Cell membrane</keyword>
<dbReference type="InterPro" id="IPR035906">
    <property type="entry name" value="MetI-like_sf"/>
</dbReference>
<evidence type="ECO:0000256" key="1">
    <source>
        <dbReference type="ARBA" id="ARBA00004651"/>
    </source>
</evidence>
<evidence type="ECO:0000256" key="4">
    <source>
        <dbReference type="ARBA" id="ARBA00022692"/>
    </source>
</evidence>
<gene>
    <name evidence="9" type="ORF">EDD35_3048</name>
</gene>
<dbReference type="GeneID" id="301844428"/>
<dbReference type="GO" id="GO:0055085">
    <property type="term" value="P:transmembrane transport"/>
    <property type="evidence" value="ECO:0007669"/>
    <property type="project" value="InterPro"/>
</dbReference>
<keyword evidence="2 7" id="KW-0813">Transport</keyword>
<feature type="transmembrane region" description="Helical" evidence="7">
    <location>
        <begin position="164"/>
        <end position="186"/>
    </location>
</feature>
<evidence type="ECO:0000256" key="7">
    <source>
        <dbReference type="RuleBase" id="RU363032"/>
    </source>
</evidence>
<keyword evidence="4 7" id="KW-0812">Transmembrane</keyword>
<dbReference type="CDD" id="cd06261">
    <property type="entry name" value="TM_PBP2"/>
    <property type="match status" value="1"/>
</dbReference>
<feature type="transmembrane region" description="Helical" evidence="7">
    <location>
        <begin position="219"/>
        <end position="239"/>
    </location>
</feature>
<dbReference type="SUPFAM" id="SSF161098">
    <property type="entry name" value="MetI-like"/>
    <property type="match status" value="1"/>
</dbReference>
<dbReference type="PANTHER" id="PTHR43386:SF1">
    <property type="entry name" value="D,D-DIPEPTIDE TRANSPORT SYSTEM PERMEASE PROTEIN DDPC-RELATED"/>
    <property type="match status" value="1"/>
</dbReference>
<evidence type="ECO:0000313" key="10">
    <source>
        <dbReference type="Proteomes" id="UP000274843"/>
    </source>
</evidence>
<feature type="transmembrane region" description="Helical" evidence="7">
    <location>
        <begin position="114"/>
        <end position="133"/>
    </location>
</feature>
<keyword evidence="10" id="KW-1185">Reference proteome</keyword>
<evidence type="ECO:0000259" key="8">
    <source>
        <dbReference type="PROSITE" id="PS50928"/>
    </source>
</evidence>
<dbReference type="EMBL" id="RKHY01000001">
    <property type="protein sequence ID" value="ROS40709.1"/>
    <property type="molecule type" value="Genomic_DNA"/>
</dbReference>
<name>A0A3N2GWY3_9PSEU</name>
<dbReference type="RefSeq" id="WP_051362829.1">
    <property type="nucleotide sequence ID" value="NZ_RKHY01000001.1"/>
</dbReference>